<dbReference type="CDD" id="cd07377">
    <property type="entry name" value="WHTH_GntR"/>
    <property type="match status" value="1"/>
</dbReference>
<keyword evidence="3" id="KW-0804">Transcription</keyword>
<dbReference type="PROSITE" id="PS50949">
    <property type="entry name" value="HTH_GNTR"/>
    <property type="match status" value="1"/>
</dbReference>
<dbReference type="EMBL" id="JBHRXY010000012">
    <property type="protein sequence ID" value="MFC3630620.1"/>
    <property type="molecule type" value="Genomic_DNA"/>
</dbReference>
<keyword evidence="1" id="KW-0805">Transcription regulation</keyword>
<dbReference type="InterPro" id="IPR011711">
    <property type="entry name" value="GntR_C"/>
</dbReference>
<name>A0ABV7U6P6_9RHOB</name>
<feature type="domain" description="HTH gntR-type" evidence="4">
    <location>
        <begin position="14"/>
        <end position="81"/>
    </location>
</feature>
<evidence type="ECO:0000256" key="2">
    <source>
        <dbReference type="ARBA" id="ARBA00023125"/>
    </source>
</evidence>
<evidence type="ECO:0000259" key="4">
    <source>
        <dbReference type="PROSITE" id="PS50949"/>
    </source>
</evidence>
<dbReference type="SMART" id="SM00895">
    <property type="entry name" value="FCD"/>
    <property type="match status" value="1"/>
</dbReference>
<proteinExistence type="predicted"/>
<dbReference type="PRINTS" id="PR00035">
    <property type="entry name" value="HTHGNTR"/>
</dbReference>
<comment type="caution">
    <text evidence="5">The sequence shown here is derived from an EMBL/GenBank/DDBJ whole genome shotgun (WGS) entry which is preliminary data.</text>
</comment>
<accession>A0ABV7U6P6</accession>
<dbReference type="SMART" id="SM00345">
    <property type="entry name" value="HTH_GNTR"/>
    <property type="match status" value="1"/>
</dbReference>
<keyword evidence="2" id="KW-0238">DNA-binding</keyword>
<protein>
    <submittedName>
        <fullName evidence="5">GntR family transcriptional regulator</fullName>
    </submittedName>
</protein>
<evidence type="ECO:0000256" key="3">
    <source>
        <dbReference type="ARBA" id="ARBA00023163"/>
    </source>
</evidence>
<evidence type="ECO:0000256" key="1">
    <source>
        <dbReference type="ARBA" id="ARBA00023015"/>
    </source>
</evidence>
<dbReference type="PANTHER" id="PTHR43537">
    <property type="entry name" value="TRANSCRIPTIONAL REGULATOR, GNTR FAMILY"/>
    <property type="match status" value="1"/>
</dbReference>
<dbReference type="Gene3D" id="1.10.10.10">
    <property type="entry name" value="Winged helix-like DNA-binding domain superfamily/Winged helix DNA-binding domain"/>
    <property type="match status" value="1"/>
</dbReference>
<dbReference type="PANTHER" id="PTHR43537:SF50">
    <property type="entry name" value="TRANSCRIPTIONAL REGULATORY PROTEIN"/>
    <property type="match status" value="1"/>
</dbReference>
<gene>
    <name evidence="5" type="ORF">ACFOM8_14320</name>
</gene>
<dbReference type="Pfam" id="PF07729">
    <property type="entry name" value="FCD"/>
    <property type="match status" value="1"/>
</dbReference>
<reference evidence="6" key="1">
    <citation type="journal article" date="2019" name="Int. J. Syst. Evol. Microbiol.">
        <title>The Global Catalogue of Microorganisms (GCM) 10K type strain sequencing project: providing services to taxonomists for standard genome sequencing and annotation.</title>
        <authorList>
            <consortium name="The Broad Institute Genomics Platform"/>
            <consortium name="The Broad Institute Genome Sequencing Center for Infectious Disease"/>
            <person name="Wu L."/>
            <person name="Ma J."/>
        </authorList>
    </citation>
    <scope>NUCLEOTIDE SEQUENCE [LARGE SCALE GENOMIC DNA]</scope>
    <source>
        <strain evidence="6">KCTC 42473</strain>
    </source>
</reference>
<dbReference type="Gene3D" id="1.20.120.530">
    <property type="entry name" value="GntR ligand-binding domain-like"/>
    <property type="match status" value="1"/>
</dbReference>
<evidence type="ECO:0000313" key="5">
    <source>
        <dbReference type="EMBL" id="MFC3630620.1"/>
    </source>
</evidence>
<dbReference type="InterPro" id="IPR036388">
    <property type="entry name" value="WH-like_DNA-bd_sf"/>
</dbReference>
<evidence type="ECO:0000313" key="6">
    <source>
        <dbReference type="Proteomes" id="UP001595539"/>
    </source>
</evidence>
<dbReference type="SUPFAM" id="SSF46785">
    <property type="entry name" value="Winged helix' DNA-binding domain"/>
    <property type="match status" value="1"/>
</dbReference>
<dbReference type="Proteomes" id="UP001595539">
    <property type="component" value="Unassembled WGS sequence"/>
</dbReference>
<dbReference type="InterPro" id="IPR036390">
    <property type="entry name" value="WH_DNA-bd_sf"/>
</dbReference>
<keyword evidence="6" id="KW-1185">Reference proteome</keyword>
<dbReference type="InterPro" id="IPR000524">
    <property type="entry name" value="Tscrpt_reg_HTH_GntR"/>
</dbReference>
<organism evidence="5 6">
    <name type="scientific">Paracoccus angustae</name>
    <dbReference type="NCBI Taxonomy" id="1671480"/>
    <lineage>
        <taxon>Bacteria</taxon>
        <taxon>Pseudomonadati</taxon>
        <taxon>Pseudomonadota</taxon>
        <taxon>Alphaproteobacteria</taxon>
        <taxon>Rhodobacterales</taxon>
        <taxon>Paracoccaceae</taxon>
        <taxon>Paracoccus</taxon>
    </lineage>
</organism>
<sequence>MNYLTEPTKDLRRKSLHEELTQTLRDLIIHGTLPPGVKIPEKDLCDAYSVSRTPLREALKVLASEGLVVLEPNRGARVSQITQEDLDEVFPVMGALEALAGELACRNITDQEIAEIQALHQQMLGHYRDLDLDSYFTANQKIHEALLAAARNQTLTTHYRSLSARVQRARYVANMTPARWAQAVDEHEEIIKHLLARNGERLAATLRRHLENKLKTVSHHLGRKADFRPAG</sequence>
<dbReference type="Pfam" id="PF00392">
    <property type="entry name" value="GntR"/>
    <property type="match status" value="1"/>
</dbReference>
<dbReference type="InterPro" id="IPR008920">
    <property type="entry name" value="TF_FadR/GntR_C"/>
</dbReference>
<dbReference type="SUPFAM" id="SSF48008">
    <property type="entry name" value="GntR ligand-binding domain-like"/>
    <property type="match status" value="1"/>
</dbReference>